<sequence>MKWSSEVECGPAPGRPGAGEPGPARPWVPATLDGTVVHDAVPLPGAEEPGEGRPAGDPARGPAAALRPRVSGLRRWAWPALAEGTGGQVRVARDLTPACPAAGEGDPAGGQRRFRGTSAGPNHTLPARPTPKGRAEGGPGRDLAADRRRARRWLARARKAAAAHLARARQEAEALRRQAWEEGWAQGEAAARARWEAACRGLEEQLTRQREALEARYRQLLAASAEPLLELALAIARRVAGDHLAADVASLRRQVEDALARLGSEGARVLVHPESLAQLEGTAPLAAGVQLVADLTLAPGDFRVETPRGQVDGRVAVQVERLGKALREQGLGVAPAATAVRVPGPDAGSAPAGPPDPQGPAPDGEGSHPHGEPEAGREGRESAWP</sequence>
<keyword evidence="3" id="KW-0813">Transport</keyword>
<feature type="compositionally biased region" description="Basic and acidic residues" evidence="8">
    <location>
        <begin position="365"/>
        <end position="385"/>
    </location>
</feature>
<dbReference type="Pfam" id="PF02108">
    <property type="entry name" value="FliH"/>
    <property type="match status" value="1"/>
</dbReference>
<keyword evidence="5" id="KW-0653">Protein transport</keyword>
<feature type="region of interest" description="Disordered" evidence="8">
    <location>
        <begin position="98"/>
        <end position="145"/>
    </location>
</feature>
<dbReference type="PANTHER" id="PTHR34982">
    <property type="entry name" value="YOP PROTEINS TRANSLOCATION PROTEIN L"/>
    <property type="match status" value="1"/>
</dbReference>
<evidence type="ECO:0000256" key="1">
    <source>
        <dbReference type="ARBA" id="ARBA00003041"/>
    </source>
</evidence>
<evidence type="ECO:0000256" key="2">
    <source>
        <dbReference type="ARBA" id="ARBA00006602"/>
    </source>
</evidence>
<dbReference type="HOGENOM" id="CLU_717525_0_0_9"/>
<keyword evidence="10" id="KW-0969">Cilium</keyword>
<feature type="compositionally biased region" description="Low complexity" evidence="8">
    <location>
        <begin position="55"/>
        <end position="70"/>
    </location>
</feature>
<reference evidence="10 11" key="1">
    <citation type="journal article" date="2010" name="Stand. Genomic Sci.">
        <title>Complete genome sequence of Thermaerobacter marianensis type strain (7p75a).</title>
        <authorList>
            <person name="Han C."/>
            <person name="Gu W."/>
            <person name="Zhang X."/>
            <person name="Lapidus A."/>
            <person name="Nolan M."/>
            <person name="Copeland A."/>
            <person name="Lucas S."/>
            <person name="Del Rio T.G."/>
            <person name="Tice H."/>
            <person name="Cheng J.F."/>
            <person name="Tapia R."/>
            <person name="Goodwin L."/>
            <person name="Pitluck S."/>
            <person name="Pagani I."/>
            <person name="Ivanova N."/>
            <person name="Mavromatis K."/>
            <person name="Mikhailova N."/>
            <person name="Pati A."/>
            <person name="Chen A."/>
            <person name="Palaniappan K."/>
            <person name="Land M."/>
            <person name="Hauser L."/>
            <person name="Chang Y.J."/>
            <person name="Jeffries C.D."/>
            <person name="Schneider S."/>
            <person name="Rohde M."/>
            <person name="Goker M."/>
            <person name="Pukall R."/>
            <person name="Woyke T."/>
            <person name="Bristow J."/>
            <person name="Eisen J.A."/>
            <person name="Markowitz V."/>
            <person name="Hugenholtz P."/>
            <person name="Kyrpides N.C."/>
            <person name="Klenk H.P."/>
            <person name="Detter J.C."/>
        </authorList>
    </citation>
    <scope>NUCLEOTIDE SEQUENCE [LARGE SCALE GENOMIC DNA]</scope>
    <source>
        <strain evidence="11">ATCC 700841 / DSM 12885 / JCM 10246 / 7p75a</strain>
    </source>
</reference>
<keyword evidence="4" id="KW-1005">Bacterial flagellum biogenesis</keyword>
<evidence type="ECO:0000256" key="3">
    <source>
        <dbReference type="ARBA" id="ARBA00022448"/>
    </source>
</evidence>
<keyword evidence="11" id="KW-1185">Reference proteome</keyword>
<keyword evidence="10" id="KW-0282">Flagellum</keyword>
<dbReference type="KEGG" id="tmr:Tmar_0980"/>
<feature type="region of interest" description="Disordered" evidence="8">
    <location>
        <begin position="337"/>
        <end position="385"/>
    </location>
</feature>
<dbReference type="STRING" id="644966.Tmar_0980"/>
<dbReference type="eggNOG" id="COG1317">
    <property type="taxonomic scope" value="Bacteria"/>
</dbReference>
<keyword evidence="6" id="KW-1006">Bacterial flagellum protein export</keyword>
<proteinExistence type="inferred from homology"/>
<evidence type="ECO:0000256" key="5">
    <source>
        <dbReference type="ARBA" id="ARBA00022927"/>
    </source>
</evidence>
<evidence type="ECO:0000256" key="6">
    <source>
        <dbReference type="ARBA" id="ARBA00023225"/>
    </source>
</evidence>
<dbReference type="Proteomes" id="UP000008915">
    <property type="component" value="Chromosome"/>
</dbReference>
<keyword evidence="7" id="KW-0175">Coiled coil</keyword>
<feature type="coiled-coil region" evidence="7">
    <location>
        <begin position="158"/>
        <end position="223"/>
    </location>
</feature>
<dbReference type="RefSeq" id="WP_013495398.1">
    <property type="nucleotide sequence ID" value="NC_014831.1"/>
</dbReference>
<evidence type="ECO:0000256" key="4">
    <source>
        <dbReference type="ARBA" id="ARBA00022795"/>
    </source>
</evidence>
<comment type="function">
    <text evidence="1">Needed for flagellar regrowth and assembly.</text>
</comment>
<protein>
    <submittedName>
        <fullName evidence="10">Flagellar assembly protein FliH/Type III secretion system HrpE</fullName>
    </submittedName>
</protein>
<feature type="region of interest" description="Disordered" evidence="8">
    <location>
        <begin position="1"/>
        <end position="71"/>
    </location>
</feature>
<dbReference type="PANTHER" id="PTHR34982:SF1">
    <property type="entry name" value="FLAGELLAR ASSEMBLY PROTEIN FLIH"/>
    <property type="match status" value="1"/>
</dbReference>
<reference evidence="11" key="2">
    <citation type="journal article" date="2010" name="Stand. Genomic Sci.">
        <title>Complete genome sequence of Thermaerobacter marianensis type strain (7p75aT).</title>
        <authorList>
            <person name="Han C."/>
            <person name="Gu W."/>
            <person name="Zhang X."/>
            <person name="Lapidus A."/>
            <person name="Nolan M."/>
            <person name="Copeland A."/>
            <person name="Lucas S."/>
            <person name="Glavina Del Rio T."/>
            <person name="Tice H."/>
            <person name="Cheng J."/>
            <person name="Tapia R."/>
            <person name="Goodwin L."/>
            <person name="Pitluck S."/>
            <person name="Pagani I."/>
            <person name="Ivanova N."/>
            <person name="Mavromatis K."/>
            <person name="Mikhailova N."/>
            <person name="Pati A."/>
            <person name="Chen A."/>
            <person name="Palaniappan K."/>
            <person name="Land M."/>
            <person name="Hauser L."/>
            <person name="Chang Y."/>
            <person name="Jeffries C."/>
            <person name="Schneider S."/>
            <person name="Rohde M."/>
            <person name="Goker M."/>
            <person name="Pukall R."/>
            <person name="Woyke T."/>
            <person name="Bristow J."/>
            <person name="Eisen J."/>
            <person name="Markowitz V."/>
            <person name="Hugenholtz P."/>
            <person name="Kyrpides N."/>
            <person name="Klenk H."/>
            <person name="Detter J."/>
        </authorList>
    </citation>
    <scope>NUCLEOTIDE SEQUENCE [LARGE SCALE GENOMIC DNA]</scope>
    <source>
        <strain evidence="11">ATCC 700841 / DSM 12885 / JCM 10246 / 7p75a</strain>
    </source>
</reference>
<dbReference type="GO" id="GO:0005829">
    <property type="term" value="C:cytosol"/>
    <property type="evidence" value="ECO:0007669"/>
    <property type="project" value="TreeGrafter"/>
</dbReference>
<dbReference type="AlphaFoldDB" id="E6SJN0"/>
<evidence type="ECO:0000313" key="11">
    <source>
        <dbReference type="Proteomes" id="UP000008915"/>
    </source>
</evidence>
<dbReference type="GO" id="GO:0015031">
    <property type="term" value="P:protein transport"/>
    <property type="evidence" value="ECO:0007669"/>
    <property type="project" value="UniProtKB-KW"/>
</dbReference>
<dbReference type="InterPro" id="IPR051472">
    <property type="entry name" value="T3SS_Stator/FliH"/>
</dbReference>
<name>E6SJN0_THEM7</name>
<evidence type="ECO:0000256" key="7">
    <source>
        <dbReference type="SAM" id="Coils"/>
    </source>
</evidence>
<dbReference type="OrthoDB" id="9786341at2"/>
<organism evidence="10 11">
    <name type="scientific">Thermaerobacter marianensis (strain ATCC 700841 / DSM 12885 / JCM 10246 / 7p75a)</name>
    <dbReference type="NCBI Taxonomy" id="644966"/>
    <lineage>
        <taxon>Bacteria</taxon>
        <taxon>Bacillati</taxon>
        <taxon>Bacillota</taxon>
        <taxon>Clostridia</taxon>
        <taxon>Eubacteriales</taxon>
        <taxon>Clostridiales Family XVII. Incertae Sedis</taxon>
        <taxon>Thermaerobacter</taxon>
    </lineage>
</organism>
<feature type="domain" description="Flagellar assembly protein FliH/Type III secretion system HrpE" evidence="9">
    <location>
        <begin position="204"/>
        <end position="321"/>
    </location>
</feature>
<keyword evidence="10" id="KW-0966">Cell projection</keyword>
<evidence type="ECO:0000256" key="8">
    <source>
        <dbReference type="SAM" id="MobiDB-lite"/>
    </source>
</evidence>
<dbReference type="GO" id="GO:0044781">
    <property type="term" value="P:bacterial-type flagellum organization"/>
    <property type="evidence" value="ECO:0007669"/>
    <property type="project" value="UniProtKB-KW"/>
</dbReference>
<evidence type="ECO:0000259" key="9">
    <source>
        <dbReference type="Pfam" id="PF02108"/>
    </source>
</evidence>
<comment type="similarity">
    <text evidence="2">Belongs to the FliH family.</text>
</comment>
<dbReference type="EMBL" id="CP002344">
    <property type="protein sequence ID" value="ADU51093.1"/>
    <property type="molecule type" value="Genomic_DNA"/>
</dbReference>
<dbReference type="InterPro" id="IPR018035">
    <property type="entry name" value="Flagellar_FliH/T3SS_HrpE"/>
</dbReference>
<accession>E6SJN0</accession>
<evidence type="ECO:0000313" key="10">
    <source>
        <dbReference type="EMBL" id="ADU51093.1"/>
    </source>
</evidence>
<gene>
    <name evidence="10" type="ordered locus">Tmar_0980</name>
</gene>